<reference evidence="1" key="1">
    <citation type="submission" date="2024-09" db="EMBL/GenBank/DDBJ databases">
        <title>Draft Genome Sequences of Neofusicoccum parvum.</title>
        <authorList>
            <person name="Ashida A."/>
            <person name="Camagna M."/>
            <person name="Tanaka A."/>
            <person name="Takemoto D."/>
        </authorList>
    </citation>
    <scope>NUCLEOTIDE SEQUENCE</scope>
    <source>
        <strain evidence="1">PPO83</strain>
    </source>
</reference>
<proteinExistence type="predicted"/>
<gene>
    <name evidence="1" type="primary">g6739</name>
    <name evidence="1" type="ORF">NpPPO83_00006739</name>
</gene>
<dbReference type="Proteomes" id="UP001165186">
    <property type="component" value="Unassembled WGS sequence"/>
</dbReference>
<organism evidence="1 2">
    <name type="scientific">Neofusicoccum parvum</name>
    <dbReference type="NCBI Taxonomy" id="310453"/>
    <lineage>
        <taxon>Eukaryota</taxon>
        <taxon>Fungi</taxon>
        <taxon>Dikarya</taxon>
        <taxon>Ascomycota</taxon>
        <taxon>Pezizomycotina</taxon>
        <taxon>Dothideomycetes</taxon>
        <taxon>Dothideomycetes incertae sedis</taxon>
        <taxon>Botryosphaeriales</taxon>
        <taxon>Botryosphaeriaceae</taxon>
        <taxon>Neofusicoccum</taxon>
    </lineage>
</organism>
<sequence length="188" mass="20977">MSRNYVKQLHEEIDEIPDDKLDYGDYMRASHSDKSVNVMKDSASFHMDFEAPVTEPKDTKTRDAGSYYKCNIQIKNQGGGKKSKQSSSMKSGGNKNKSLTNQSGTGQTLALVLVHSSLDKKPPKASMMKFLLKMSSEMINNYSGGTCEVLTCVVRKDRSWVNESTGKTGMESDFPDSPEQDKNKKNKK</sequence>
<protein>
    <submittedName>
        <fullName evidence="1">Uncharacterized protein</fullName>
    </submittedName>
</protein>
<comment type="caution">
    <text evidence="1">The sequence shown here is derived from an EMBL/GenBank/DDBJ whole genome shotgun (WGS) entry which is preliminary data.</text>
</comment>
<dbReference type="EMBL" id="BSXG01000052">
    <property type="protein sequence ID" value="GME28793.1"/>
    <property type="molecule type" value="Genomic_DNA"/>
</dbReference>
<accession>A0ACB5S7Y2</accession>
<evidence type="ECO:0000313" key="2">
    <source>
        <dbReference type="Proteomes" id="UP001165186"/>
    </source>
</evidence>
<name>A0ACB5S7Y2_9PEZI</name>
<evidence type="ECO:0000313" key="1">
    <source>
        <dbReference type="EMBL" id="GME28793.1"/>
    </source>
</evidence>
<keyword evidence="2" id="KW-1185">Reference proteome</keyword>